<dbReference type="AlphaFoldDB" id="A0A232F1M5"/>
<evidence type="ECO:0000313" key="1">
    <source>
        <dbReference type="EMBL" id="OXU24615.1"/>
    </source>
</evidence>
<protein>
    <submittedName>
        <fullName evidence="1">Uncharacterized protein</fullName>
    </submittedName>
</protein>
<sequence length="40" mass="4206">MSCMCAGGSVQSSALIRDAVVLCRAQLREPPLLCCASYVC</sequence>
<evidence type="ECO:0000313" key="2">
    <source>
        <dbReference type="Proteomes" id="UP000215335"/>
    </source>
</evidence>
<dbReference type="Proteomes" id="UP000215335">
    <property type="component" value="Unassembled WGS sequence"/>
</dbReference>
<comment type="caution">
    <text evidence="1">The sequence shown here is derived from an EMBL/GenBank/DDBJ whole genome shotgun (WGS) entry which is preliminary data.</text>
</comment>
<reference evidence="1 2" key="1">
    <citation type="journal article" date="2017" name="Curr. Biol.">
        <title>The Evolution of Venom by Co-option of Single-Copy Genes.</title>
        <authorList>
            <person name="Martinson E.O."/>
            <person name="Mrinalini"/>
            <person name="Kelkar Y.D."/>
            <person name="Chang C.H."/>
            <person name="Werren J.H."/>
        </authorList>
    </citation>
    <scope>NUCLEOTIDE SEQUENCE [LARGE SCALE GENOMIC DNA]</scope>
    <source>
        <strain evidence="1 2">Alberta</strain>
        <tissue evidence="1">Whole body</tissue>
    </source>
</reference>
<dbReference type="EMBL" id="NNAY01001251">
    <property type="protein sequence ID" value="OXU24615.1"/>
    <property type="molecule type" value="Genomic_DNA"/>
</dbReference>
<organism evidence="1 2">
    <name type="scientific">Trichomalopsis sarcophagae</name>
    <dbReference type="NCBI Taxonomy" id="543379"/>
    <lineage>
        <taxon>Eukaryota</taxon>
        <taxon>Metazoa</taxon>
        <taxon>Ecdysozoa</taxon>
        <taxon>Arthropoda</taxon>
        <taxon>Hexapoda</taxon>
        <taxon>Insecta</taxon>
        <taxon>Pterygota</taxon>
        <taxon>Neoptera</taxon>
        <taxon>Endopterygota</taxon>
        <taxon>Hymenoptera</taxon>
        <taxon>Apocrita</taxon>
        <taxon>Proctotrupomorpha</taxon>
        <taxon>Chalcidoidea</taxon>
        <taxon>Pteromalidae</taxon>
        <taxon>Pteromalinae</taxon>
        <taxon>Trichomalopsis</taxon>
    </lineage>
</organism>
<gene>
    <name evidence="1" type="ORF">TSAR_012435</name>
</gene>
<keyword evidence="2" id="KW-1185">Reference proteome</keyword>
<proteinExistence type="predicted"/>
<name>A0A232F1M5_9HYME</name>
<accession>A0A232F1M5</accession>